<feature type="domain" description="DUF7788" evidence="3">
    <location>
        <begin position="565"/>
        <end position="810"/>
    </location>
</feature>
<feature type="compositionally biased region" description="Basic and acidic residues" evidence="1">
    <location>
        <begin position="314"/>
        <end position="328"/>
    </location>
</feature>
<evidence type="ECO:0000259" key="2">
    <source>
        <dbReference type="Pfam" id="PF11443"/>
    </source>
</evidence>
<feature type="domain" description="DUF2828" evidence="2">
    <location>
        <begin position="125"/>
        <end position="563"/>
    </location>
</feature>
<dbReference type="Pfam" id="PF11443">
    <property type="entry name" value="DUF2828"/>
    <property type="match status" value="1"/>
</dbReference>
<dbReference type="Gene3D" id="3.40.50.410">
    <property type="entry name" value="von Willebrand factor, type A domain"/>
    <property type="match status" value="1"/>
</dbReference>
<evidence type="ECO:0000259" key="3">
    <source>
        <dbReference type="Pfam" id="PF25043"/>
    </source>
</evidence>
<comment type="caution">
    <text evidence="4">The sequence shown here is derived from an EMBL/GenBank/DDBJ whole genome shotgun (WGS) entry which is preliminary data.</text>
</comment>
<reference evidence="4" key="1">
    <citation type="submission" date="2023-01" db="EMBL/GenBank/DDBJ databases">
        <title>The growth and conidiation of Purpureocillium lavendulum are regulated by nitrogen source and histone H3K14 acetylation.</title>
        <authorList>
            <person name="Tang P."/>
            <person name="Han J."/>
            <person name="Zhang C."/>
            <person name="Tang P."/>
            <person name="Qi F."/>
            <person name="Zhang K."/>
            <person name="Liang L."/>
        </authorList>
    </citation>
    <scope>NUCLEOTIDE SEQUENCE</scope>
    <source>
        <strain evidence="4">YMF1.00683</strain>
    </source>
</reference>
<sequence length="822" mass="91440">MATSGEGDQRAWFLRSAYPVEFPTHDALTKSRTDFDSFIANELRRQHATTATTEAQPEPVVGDDDAFTLVSATDSTTADLTKGVDAMDVADKNAEAEAEAEPTSRFMDGLARHGQPPDMENKMLTENADVAFRSTTDARVDLFAELEDVISGPRLRQTLEASWAVDSLATLKIIFNARSIHLGKSSRRTFYRAAGWLYQNHPLTLIANLRWLSRPVIEKKVQKEGEDDLVLIDAPVEEDERTKLDVKYGVSHGYWKDLLNILALAANGKLDALADPRDVLNVEDETIARIMKARRRGESTGRARGRGRGGRQGATREKEETKPQETKHDRRQRRHEAAVKAFSEDPKYRALHLTVARLFAEQLEADLAALRGDNVKAKKAISLCGKWAPSQDAFHDRHTFVISSIAEIMYPRESLDDVLTATDDRETYLKHARESYRRGMSALRAHLDIVEHHITDGTYSEIKYDRVPSLAMDAYKRLFIEHDLEKFEGYLDRVAQGKAKISGATLLPSTLIKEATCPALTTAQKKFMATKEFVEHKTREIASKVADAQWKTLVQRIKDSGTMSSSIAVCDVSGSMQSPRFSDGTTPMHSAIGLSLLVAEVTEKPFGGAFITFSENPTLEQIDLSKPLAEKINAMDSSSWGYNTNFVKVFEELILPTALENKLKPEEMVKRVFVFSDMQFDAAEDSDCRSGSSSVEGKWSTSYERIQAKFARAGYEMPELVFWNLDGGGGSGDATAPKPVTTTDEGTSLVSGYSQGMLKVFLDGGSFEDPEAEETEDQVTVVMPEDEEATEMPRKKKAKMDPLTTVKKAIGHKAYDMLKVMD</sequence>
<name>A0AB34G0M5_9HYPO</name>
<gene>
    <name evidence="4" type="ORF">O9K51_03476</name>
</gene>
<dbReference type="InterPro" id="IPR011205">
    <property type="entry name" value="UCP015417_vWA"/>
</dbReference>
<proteinExistence type="predicted"/>
<feature type="region of interest" description="Disordered" evidence="1">
    <location>
        <begin position="292"/>
        <end position="335"/>
    </location>
</feature>
<evidence type="ECO:0000313" key="5">
    <source>
        <dbReference type="Proteomes" id="UP001163105"/>
    </source>
</evidence>
<keyword evidence="5" id="KW-1185">Reference proteome</keyword>
<dbReference type="InterPro" id="IPR058580">
    <property type="entry name" value="DUF2828"/>
</dbReference>
<evidence type="ECO:0000256" key="1">
    <source>
        <dbReference type="SAM" id="MobiDB-lite"/>
    </source>
</evidence>
<dbReference type="Proteomes" id="UP001163105">
    <property type="component" value="Unassembled WGS sequence"/>
</dbReference>
<dbReference type="Pfam" id="PF25043">
    <property type="entry name" value="DUF7788"/>
    <property type="match status" value="1"/>
</dbReference>
<dbReference type="EMBL" id="JAQHRD010000002">
    <property type="protein sequence ID" value="KAJ6445074.1"/>
    <property type="molecule type" value="Genomic_DNA"/>
</dbReference>
<evidence type="ECO:0000313" key="4">
    <source>
        <dbReference type="EMBL" id="KAJ6445074.1"/>
    </source>
</evidence>
<organism evidence="4 5">
    <name type="scientific">Purpureocillium lavendulum</name>
    <dbReference type="NCBI Taxonomy" id="1247861"/>
    <lineage>
        <taxon>Eukaryota</taxon>
        <taxon>Fungi</taxon>
        <taxon>Dikarya</taxon>
        <taxon>Ascomycota</taxon>
        <taxon>Pezizomycotina</taxon>
        <taxon>Sordariomycetes</taxon>
        <taxon>Hypocreomycetidae</taxon>
        <taxon>Hypocreales</taxon>
        <taxon>Ophiocordycipitaceae</taxon>
        <taxon>Purpureocillium</taxon>
    </lineage>
</organism>
<dbReference type="AlphaFoldDB" id="A0AB34G0M5"/>
<dbReference type="PANTHER" id="PTHR31373:SF27">
    <property type="entry name" value="TROVE DOMAIN-CONTAINING PROTEIN"/>
    <property type="match status" value="1"/>
</dbReference>
<dbReference type="PANTHER" id="PTHR31373">
    <property type="entry name" value="OS06G0652100 PROTEIN"/>
    <property type="match status" value="1"/>
</dbReference>
<accession>A0AB34G0M5</accession>
<protein>
    <submittedName>
        <fullName evidence="4">Integral membrane protein</fullName>
    </submittedName>
</protein>
<dbReference type="InterPro" id="IPR056690">
    <property type="entry name" value="DUF7788"/>
</dbReference>
<dbReference type="InterPro" id="IPR036465">
    <property type="entry name" value="vWFA_dom_sf"/>
</dbReference>